<dbReference type="Pfam" id="PF03466">
    <property type="entry name" value="LysR_substrate"/>
    <property type="match status" value="1"/>
</dbReference>
<proteinExistence type="inferred from homology"/>
<dbReference type="GO" id="GO:0003700">
    <property type="term" value="F:DNA-binding transcription factor activity"/>
    <property type="evidence" value="ECO:0007669"/>
    <property type="project" value="InterPro"/>
</dbReference>
<keyword evidence="3" id="KW-0238">DNA-binding</keyword>
<sequence>METRLLEYLVTVADERNVTAAAARLFAAQSTVSAGLASLERDLGVRLFERSTKAVRPTPAGEALLPLARALLADLDALRGVASESGTGVRGLVRIGTFAGLRVIDLPRILARLRRTHPLVDVRVTVSATGSRGLFDDLDRDRLDLALTALPSASGAVSRPLGSFPYVAVLPEAHPLALADGPIALAELAGDDWIDVLPGFGNRVQLDGELERRRVARHIVAEVGELATVPEYVAAGLGVAVIPDVVPTTGCRVRPVADDLPPWIVSLTVAAAAVRRRHVQAVVEAIHASG</sequence>
<dbReference type="GO" id="GO:0032993">
    <property type="term" value="C:protein-DNA complex"/>
    <property type="evidence" value="ECO:0007669"/>
    <property type="project" value="TreeGrafter"/>
</dbReference>
<dbReference type="PRINTS" id="PR00039">
    <property type="entry name" value="HTHLYSR"/>
</dbReference>
<organism evidence="6 7">
    <name type="scientific">Microbacterium testaceum</name>
    <name type="common">Aureobacterium testaceum</name>
    <name type="synonym">Brevibacterium testaceum</name>
    <dbReference type="NCBI Taxonomy" id="2033"/>
    <lineage>
        <taxon>Bacteria</taxon>
        <taxon>Bacillati</taxon>
        <taxon>Actinomycetota</taxon>
        <taxon>Actinomycetes</taxon>
        <taxon>Micrococcales</taxon>
        <taxon>Microbacteriaceae</taxon>
        <taxon>Microbacterium</taxon>
    </lineage>
</organism>
<dbReference type="Proteomes" id="UP000072189">
    <property type="component" value="Unassembled WGS sequence"/>
</dbReference>
<comment type="similarity">
    <text evidence="1">Belongs to the LysR transcriptional regulatory family.</text>
</comment>
<dbReference type="PANTHER" id="PTHR30346">
    <property type="entry name" value="TRANSCRIPTIONAL DUAL REGULATOR HCAR-RELATED"/>
    <property type="match status" value="1"/>
</dbReference>
<dbReference type="AlphaFoldDB" id="A0A147F287"/>
<evidence type="ECO:0000256" key="1">
    <source>
        <dbReference type="ARBA" id="ARBA00009437"/>
    </source>
</evidence>
<evidence type="ECO:0000256" key="4">
    <source>
        <dbReference type="ARBA" id="ARBA00023163"/>
    </source>
</evidence>
<gene>
    <name evidence="6" type="ORF">RSA3_17820</name>
</gene>
<name>A0A147F287_MICTE</name>
<evidence type="ECO:0000259" key="5">
    <source>
        <dbReference type="PROSITE" id="PS50931"/>
    </source>
</evidence>
<dbReference type="SUPFAM" id="SSF46785">
    <property type="entry name" value="Winged helix' DNA-binding domain"/>
    <property type="match status" value="1"/>
</dbReference>
<accession>A0A147F287</accession>
<dbReference type="FunFam" id="1.10.10.10:FF:000001">
    <property type="entry name" value="LysR family transcriptional regulator"/>
    <property type="match status" value="1"/>
</dbReference>
<dbReference type="EMBL" id="LDRV01000159">
    <property type="protein sequence ID" value="KTS04646.1"/>
    <property type="molecule type" value="Genomic_DNA"/>
</dbReference>
<keyword evidence="4" id="KW-0804">Transcription</keyword>
<dbReference type="RefSeq" id="WP_193753674.1">
    <property type="nucleotide sequence ID" value="NZ_LDRV01000159.1"/>
</dbReference>
<dbReference type="CDD" id="cd05466">
    <property type="entry name" value="PBP2_LTTR_substrate"/>
    <property type="match status" value="1"/>
</dbReference>
<evidence type="ECO:0000256" key="3">
    <source>
        <dbReference type="ARBA" id="ARBA00023125"/>
    </source>
</evidence>
<dbReference type="Gene3D" id="1.10.10.10">
    <property type="entry name" value="Winged helix-like DNA-binding domain superfamily/Winged helix DNA-binding domain"/>
    <property type="match status" value="1"/>
</dbReference>
<dbReference type="InterPro" id="IPR000847">
    <property type="entry name" value="LysR_HTH_N"/>
</dbReference>
<dbReference type="PANTHER" id="PTHR30346:SF28">
    <property type="entry name" value="HTH-TYPE TRANSCRIPTIONAL REGULATOR CYNR"/>
    <property type="match status" value="1"/>
</dbReference>
<dbReference type="SUPFAM" id="SSF53850">
    <property type="entry name" value="Periplasmic binding protein-like II"/>
    <property type="match status" value="1"/>
</dbReference>
<feature type="domain" description="HTH lysR-type" evidence="5">
    <location>
        <begin position="1"/>
        <end position="58"/>
    </location>
</feature>
<protein>
    <recommendedName>
        <fullName evidence="5">HTH lysR-type domain-containing protein</fullName>
    </recommendedName>
</protein>
<evidence type="ECO:0000256" key="2">
    <source>
        <dbReference type="ARBA" id="ARBA00023015"/>
    </source>
</evidence>
<reference evidence="6 7" key="1">
    <citation type="journal article" date="2016" name="Front. Microbiol.">
        <title>Genomic Resource of Rice Seed Associated Bacteria.</title>
        <authorList>
            <person name="Midha S."/>
            <person name="Bansal K."/>
            <person name="Sharma S."/>
            <person name="Kumar N."/>
            <person name="Patil P.P."/>
            <person name="Chaudhry V."/>
            <person name="Patil P.B."/>
        </authorList>
    </citation>
    <scope>NUCLEOTIDE SEQUENCE [LARGE SCALE GENOMIC DNA]</scope>
    <source>
        <strain evidence="6 7">RSA3</strain>
    </source>
</reference>
<dbReference type="Gene3D" id="3.40.190.290">
    <property type="match status" value="1"/>
</dbReference>
<dbReference type="InterPro" id="IPR036388">
    <property type="entry name" value="WH-like_DNA-bd_sf"/>
</dbReference>
<evidence type="ECO:0000313" key="7">
    <source>
        <dbReference type="Proteomes" id="UP000072189"/>
    </source>
</evidence>
<dbReference type="InterPro" id="IPR005119">
    <property type="entry name" value="LysR_subst-bd"/>
</dbReference>
<dbReference type="Pfam" id="PF00126">
    <property type="entry name" value="HTH_1"/>
    <property type="match status" value="1"/>
</dbReference>
<dbReference type="PROSITE" id="PS50931">
    <property type="entry name" value="HTH_LYSR"/>
    <property type="match status" value="1"/>
</dbReference>
<evidence type="ECO:0000313" key="6">
    <source>
        <dbReference type="EMBL" id="KTS04646.1"/>
    </source>
</evidence>
<keyword evidence="2" id="KW-0805">Transcription regulation</keyword>
<comment type="caution">
    <text evidence="6">The sequence shown here is derived from an EMBL/GenBank/DDBJ whole genome shotgun (WGS) entry which is preliminary data.</text>
</comment>
<dbReference type="PATRIC" id="fig|2033.7.peg.899"/>
<dbReference type="GO" id="GO:0003677">
    <property type="term" value="F:DNA binding"/>
    <property type="evidence" value="ECO:0007669"/>
    <property type="project" value="UniProtKB-KW"/>
</dbReference>
<dbReference type="InterPro" id="IPR036390">
    <property type="entry name" value="WH_DNA-bd_sf"/>
</dbReference>